<dbReference type="GO" id="GO:0019887">
    <property type="term" value="F:protein kinase regulator activity"/>
    <property type="evidence" value="ECO:0007669"/>
    <property type="project" value="TreeGrafter"/>
</dbReference>
<dbReference type="GO" id="GO:0016208">
    <property type="term" value="F:AMP binding"/>
    <property type="evidence" value="ECO:0007669"/>
    <property type="project" value="TreeGrafter"/>
</dbReference>
<dbReference type="PANTHER" id="PTHR13780">
    <property type="entry name" value="AMP-ACTIVATED PROTEIN KINASE, GAMMA REGULATORY SUBUNIT"/>
    <property type="match status" value="1"/>
</dbReference>
<keyword evidence="5" id="KW-1185">Reference proteome</keyword>
<sequence length="320" mass="34596">VGEALGTLEIDLWASVMGCSDGRKKAIIKDINFYSLSLQDLSSFAMPFLDGDVESTDKNASRKVEESYSAGSPSKGLFSKGLQNRPSSPVSAPVRSKHSPGSPKTVFPFPYQESPPRSPRRMSFSGIFRSSSKESSPNSNPSTSPGGIKFFSRSRKTSGLSSSPSTPTQVTKQPTFPLESYKHEPERPETRIHCSSPPDTGQRFSLPPSQSAAKPPIMTPAPCATSKHAAAAAPAPSQLPAASEGMLEKLELEDEALEESESDIYVRFMRSHKCYDIVPTSSKLVVFDTTLQVKKAFFALVANGVRAAPLWESKKQSFVG</sequence>
<evidence type="ECO:0000256" key="3">
    <source>
        <dbReference type="SAM" id="MobiDB-lite"/>
    </source>
</evidence>
<dbReference type="GO" id="GO:0005737">
    <property type="term" value="C:cytoplasm"/>
    <property type="evidence" value="ECO:0007669"/>
    <property type="project" value="TreeGrafter"/>
</dbReference>
<dbReference type="GO" id="GO:0016301">
    <property type="term" value="F:kinase activity"/>
    <property type="evidence" value="ECO:0007669"/>
    <property type="project" value="UniProtKB-KW"/>
</dbReference>
<dbReference type="AlphaFoldDB" id="A0A851BR03"/>
<dbReference type="GO" id="GO:0019901">
    <property type="term" value="F:protein kinase binding"/>
    <property type="evidence" value="ECO:0007669"/>
    <property type="project" value="TreeGrafter"/>
</dbReference>
<evidence type="ECO:0000256" key="2">
    <source>
        <dbReference type="ARBA" id="ARBA00023122"/>
    </source>
</evidence>
<keyword evidence="4" id="KW-0418">Kinase</keyword>
<dbReference type="Gene3D" id="3.10.580.10">
    <property type="entry name" value="CBS-domain"/>
    <property type="match status" value="1"/>
</dbReference>
<dbReference type="InterPro" id="IPR050511">
    <property type="entry name" value="AMPK_gamma/SDS23_families"/>
</dbReference>
<dbReference type="InterPro" id="IPR046342">
    <property type="entry name" value="CBS_dom_sf"/>
</dbReference>
<comment type="caution">
    <text evidence="4">The sequence shown here is derived from an EMBL/GenBank/DDBJ whole genome shotgun (WGS) entry which is preliminary data.</text>
</comment>
<organism evidence="4 5">
    <name type="scientific">Picathartes gymnocephalus</name>
    <name type="common">White-necked rockfowl</name>
    <dbReference type="NCBI Taxonomy" id="175131"/>
    <lineage>
        <taxon>Eukaryota</taxon>
        <taxon>Metazoa</taxon>
        <taxon>Chordata</taxon>
        <taxon>Craniata</taxon>
        <taxon>Vertebrata</taxon>
        <taxon>Euteleostomi</taxon>
        <taxon>Archelosauria</taxon>
        <taxon>Archosauria</taxon>
        <taxon>Dinosauria</taxon>
        <taxon>Saurischia</taxon>
        <taxon>Theropoda</taxon>
        <taxon>Coelurosauria</taxon>
        <taxon>Aves</taxon>
        <taxon>Neognathae</taxon>
        <taxon>Neoaves</taxon>
        <taxon>Telluraves</taxon>
        <taxon>Australaves</taxon>
        <taxon>Passeriformes</taxon>
        <taxon>Picathartidae</taxon>
        <taxon>Picathartes</taxon>
    </lineage>
</organism>
<dbReference type="EMBL" id="WEKY01052776">
    <property type="protein sequence ID" value="NWI46447.1"/>
    <property type="molecule type" value="Genomic_DNA"/>
</dbReference>
<proteinExistence type="predicted"/>
<evidence type="ECO:0000256" key="1">
    <source>
        <dbReference type="ARBA" id="ARBA00022737"/>
    </source>
</evidence>
<feature type="region of interest" description="Disordered" evidence="3">
    <location>
        <begin position="55"/>
        <end position="228"/>
    </location>
</feature>
<feature type="compositionally biased region" description="Low complexity" evidence="3">
    <location>
        <begin position="133"/>
        <end position="145"/>
    </location>
</feature>
<feature type="compositionally biased region" description="Low complexity" evidence="3">
    <location>
        <begin position="85"/>
        <end position="94"/>
    </location>
</feature>
<reference evidence="4" key="1">
    <citation type="submission" date="2019-10" db="EMBL/GenBank/DDBJ databases">
        <title>Bird 10,000 Genomes (B10K) Project - Family phase.</title>
        <authorList>
            <person name="Zhang G."/>
        </authorList>
    </citation>
    <scope>NUCLEOTIDE SEQUENCE</scope>
    <source>
        <strain evidence="4">B10K-DU-012-30</strain>
        <tissue evidence="4">Muscle</tissue>
    </source>
</reference>
<dbReference type="PANTHER" id="PTHR13780:SF122">
    <property type="entry name" value="5'-AMP-ACTIVATED PROTEIN KINASE SUBUNIT GAMMA-2"/>
    <property type="match status" value="1"/>
</dbReference>
<keyword evidence="2" id="KW-0129">CBS domain</keyword>
<feature type="compositionally biased region" description="Low complexity" evidence="3">
    <location>
        <begin position="157"/>
        <end position="168"/>
    </location>
</feature>
<evidence type="ECO:0000313" key="4">
    <source>
        <dbReference type="EMBL" id="NWI46447.1"/>
    </source>
</evidence>
<gene>
    <name evidence="4" type="primary">Prkag2</name>
    <name evidence="4" type="ORF">PICGYM_R14174</name>
</gene>
<protein>
    <submittedName>
        <fullName evidence="4">AAKG2 kinase</fullName>
    </submittedName>
</protein>
<feature type="compositionally biased region" description="Basic and acidic residues" evidence="3">
    <location>
        <begin position="55"/>
        <end position="66"/>
    </location>
</feature>
<name>A0A851BR03_PICGY</name>
<feature type="non-terminal residue" evidence="4">
    <location>
        <position position="1"/>
    </location>
</feature>
<evidence type="ECO:0000313" key="5">
    <source>
        <dbReference type="Proteomes" id="UP000631391"/>
    </source>
</evidence>
<dbReference type="OrthoDB" id="449052at2759"/>
<feature type="compositionally biased region" description="Basic and acidic residues" evidence="3">
    <location>
        <begin position="180"/>
        <end position="192"/>
    </location>
</feature>
<dbReference type="GO" id="GO:0005634">
    <property type="term" value="C:nucleus"/>
    <property type="evidence" value="ECO:0007669"/>
    <property type="project" value="TreeGrafter"/>
</dbReference>
<accession>A0A851BR03</accession>
<dbReference type="Proteomes" id="UP000631391">
    <property type="component" value="Unassembled WGS sequence"/>
</dbReference>
<dbReference type="GO" id="GO:0031588">
    <property type="term" value="C:nucleotide-activated protein kinase complex"/>
    <property type="evidence" value="ECO:0007669"/>
    <property type="project" value="TreeGrafter"/>
</dbReference>
<feature type="compositionally biased region" description="Polar residues" evidence="3">
    <location>
        <begin position="197"/>
        <end position="212"/>
    </location>
</feature>
<keyword evidence="1" id="KW-0677">Repeat</keyword>
<feature type="non-terminal residue" evidence="4">
    <location>
        <position position="320"/>
    </location>
</feature>
<keyword evidence="4" id="KW-0808">Transferase</keyword>
<dbReference type="SUPFAM" id="SSF54631">
    <property type="entry name" value="CBS-domain pair"/>
    <property type="match status" value="1"/>
</dbReference>